<dbReference type="Pfam" id="PF22611">
    <property type="entry name" value="CFAP126"/>
    <property type="match status" value="1"/>
</dbReference>
<sequence>MSKIYSAGQYDQTFSPKRTQMYQLPKSELEQRPARRHDETTFIANDKGHLLTGVGKSNGNPFGDYVGTWDLPKSIPGPYHLVKTGRAQKNLELLHQKKINTDQSINEAKEQQKPLALQKC</sequence>
<evidence type="ECO:0000256" key="2">
    <source>
        <dbReference type="ARBA" id="ARBA00033306"/>
    </source>
</evidence>
<dbReference type="AlphaFoldDB" id="A0A3M7RXY7"/>
<name>A0A3M7RXY7_BRAPC</name>
<dbReference type="OrthoDB" id="521617at2759"/>
<organism evidence="4 5">
    <name type="scientific">Brachionus plicatilis</name>
    <name type="common">Marine rotifer</name>
    <name type="synonym">Brachionus muelleri</name>
    <dbReference type="NCBI Taxonomy" id="10195"/>
    <lineage>
        <taxon>Eukaryota</taxon>
        <taxon>Metazoa</taxon>
        <taxon>Spiralia</taxon>
        <taxon>Gnathifera</taxon>
        <taxon>Rotifera</taxon>
        <taxon>Eurotatoria</taxon>
        <taxon>Monogononta</taxon>
        <taxon>Pseudotrocha</taxon>
        <taxon>Ploima</taxon>
        <taxon>Brachionidae</taxon>
        <taxon>Brachionus</taxon>
    </lineage>
</organism>
<proteinExistence type="inferred from homology"/>
<dbReference type="GO" id="GO:0044782">
    <property type="term" value="P:cilium organization"/>
    <property type="evidence" value="ECO:0007669"/>
    <property type="project" value="TreeGrafter"/>
</dbReference>
<keyword evidence="5" id="KW-1185">Reference proteome</keyword>
<reference evidence="4 5" key="1">
    <citation type="journal article" date="2018" name="Sci. Rep.">
        <title>Genomic signatures of local adaptation to the degree of environmental predictability in rotifers.</title>
        <authorList>
            <person name="Franch-Gras L."/>
            <person name="Hahn C."/>
            <person name="Garcia-Roger E.M."/>
            <person name="Carmona M.J."/>
            <person name="Serra M."/>
            <person name="Gomez A."/>
        </authorList>
    </citation>
    <scope>NUCLEOTIDE SEQUENCE [LARGE SCALE GENOMIC DNA]</scope>
    <source>
        <strain evidence="4">HYR1</strain>
    </source>
</reference>
<evidence type="ECO:0000256" key="3">
    <source>
        <dbReference type="SAM" id="MobiDB-lite"/>
    </source>
</evidence>
<evidence type="ECO:0000256" key="1">
    <source>
        <dbReference type="ARBA" id="ARBA00009887"/>
    </source>
</evidence>
<gene>
    <name evidence="4" type="ORF">BpHYR1_011070</name>
</gene>
<dbReference type="GO" id="GO:0036064">
    <property type="term" value="C:ciliary basal body"/>
    <property type="evidence" value="ECO:0007669"/>
    <property type="project" value="TreeGrafter"/>
</dbReference>
<protein>
    <recommendedName>
        <fullName evidence="2">Cilia- and flagella-associated protein 126</fullName>
    </recommendedName>
</protein>
<dbReference type="PANTHER" id="PTHR34639:SF1">
    <property type="entry name" value="PROTEIN FLATTOP"/>
    <property type="match status" value="1"/>
</dbReference>
<dbReference type="EMBL" id="REGN01002395">
    <property type="protein sequence ID" value="RNA28421.1"/>
    <property type="molecule type" value="Genomic_DNA"/>
</dbReference>
<dbReference type="CDD" id="cd23705">
    <property type="entry name" value="Flattop"/>
    <property type="match status" value="1"/>
</dbReference>
<comment type="caution">
    <text evidence="4">The sequence shown here is derived from an EMBL/GenBank/DDBJ whole genome shotgun (WGS) entry which is preliminary data.</text>
</comment>
<comment type="similarity">
    <text evidence="1">Belongs to the Flattop family.</text>
</comment>
<evidence type="ECO:0000313" key="5">
    <source>
        <dbReference type="Proteomes" id="UP000276133"/>
    </source>
</evidence>
<dbReference type="PANTHER" id="PTHR34639">
    <property type="entry name" value="PROTEIN FLATTOP"/>
    <property type="match status" value="1"/>
</dbReference>
<dbReference type="InterPro" id="IPR038797">
    <property type="entry name" value="Fltp"/>
</dbReference>
<accession>A0A3M7RXY7</accession>
<evidence type="ECO:0000313" key="4">
    <source>
        <dbReference type="EMBL" id="RNA28421.1"/>
    </source>
</evidence>
<dbReference type="STRING" id="10195.A0A3M7RXY7"/>
<feature type="region of interest" description="Disordered" evidence="3">
    <location>
        <begin position="16"/>
        <end position="35"/>
    </location>
</feature>
<dbReference type="Proteomes" id="UP000276133">
    <property type="component" value="Unassembled WGS sequence"/>
</dbReference>